<proteinExistence type="predicted"/>
<gene>
    <name evidence="2" type="ORF">IAB02_05630</name>
</gene>
<reference evidence="2" key="2">
    <citation type="journal article" date="2021" name="PeerJ">
        <title>Extensive microbial diversity within the chicken gut microbiome revealed by metagenomics and culture.</title>
        <authorList>
            <person name="Gilroy R."/>
            <person name="Ravi A."/>
            <person name="Getino M."/>
            <person name="Pursley I."/>
            <person name="Horton D.L."/>
            <person name="Alikhan N.F."/>
            <person name="Baker D."/>
            <person name="Gharbi K."/>
            <person name="Hall N."/>
            <person name="Watson M."/>
            <person name="Adriaenssens E.M."/>
            <person name="Foster-Nyarko E."/>
            <person name="Jarju S."/>
            <person name="Secka A."/>
            <person name="Antonio M."/>
            <person name="Oren A."/>
            <person name="Chaudhuri R.R."/>
            <person name="La Ragione R."/>
            <person name="Hildebrand F."/>
            <person name="Pallen M.J."/>
        </authorList>
    </citation>
    <scope>NUCLEOTIDE SEQUENCE</scope>
    <source>
        <strain evidence="2">ChiHcec3-11533</strain>
    </source>
</reference>
<organism evidence="2 3">
    <name type="scientific">Candidatus Pullichristensenella excrementigallinarum</name>
    <dbReference type="NCBI Taxonomy" id="2840907"/>
    <lineage>
        <taxon>Bacteria</taxon>
        <taxon>Bacillati</taxon>
        <taxon>Bacillota</taxon>
        <taxon>Clostridia</taxon>
        <taxon>Candidatus Pullichristensenella</taxon>
    </lineage>
</organism>
<name>A0A9D1IAX5_9FIRM</name>
<reference evidence="2" key="1">
    <citation type="submission" date="2020-10" db="EMBL/GenBank/DDBJ databases">
        <authorList>
            <person name="Gilroy R."/>
        </authorList>
    </citation>
    <scope>NUCLEOTIDE SEQUENCE</scope>
    <source>
        <strain evidence="2">ChiHcec3-11533</strain>
    </source>
</reference>
<protein>
    <submittedName>
        <fullName evidence="2">Uncharacterized protein</fullName>
    </submittedName>
</protein>
<evidence type="ECO:0000256" key="1">
    <source>
        <dbReference type="SAM" id="SignalP"/>
    </source>
</evidence>
<evidence type="ECO:0000313" key="3">
    <source>
        <dbReference type="Proteomes" id="UP000824072"/>
    </source>
</evidence>
<sequence length="383" mass="42166">MKRVLTAALVLLLALQGIAFSEGDALDVEIGAMYFSDSWNDVTSDTHTFLVVDASLVNWSTQEQILAEEIAAEISYEGSYVFPASLCFSHESIGQLVQLDGQFVFELPNMLAEVAPEELTLKIRVSGKETVVPLSVQGYVPSGNTGSYEGAGYATPEEAVQAYIAARQAGDVSAMLSTFAIETYVDSYDAEAFLARIHHFVPNACASVPVIDEYSRGVLISQRVAELSNAHYWQYLRYQWPSESYGEYEGTSLPLTGEEEISAFINGLSDPEKAARQTDLEFLEFLSVEELDARLGTDVAKLYYSEYNQVTIARQMAASNCEELAEIIARVRFGGEEGYLCLQCARYGDRWYNFSCSSNIANLLGIHSYDSGLVLEEALIASD</sequence>
<dbReference type="AlphaFoldDB" id="A0A9D1IAX5"/>
<feature type="signal peptide" evidence="1">
    <location>
        <begin position="1"/>
        <end position="19"/>
    </location>
</feature>
<dbReference type="EMBL" id="DVMU01000124">
    <property type="protein sequence ID" value="HIU34025.1"/>
    <property type="molecule type" value="Genomic_DNA"/>
</dbReference>
<evidence type="ECO:0000313" key="2">
    <source>
        <dbReference type="EMBL" id="HIU34025.1"/>
    </source>
</evidence>
<accession>A0A9D1IAX5</accession>
<keyword evidence="1" id="KW-0732">Signal</keyword>
<feature type="chain" id="PRO_5038371951" evidence="1">
    <location>
        <begin position="20"/>
        <end position="383"/>
    </location>
</feature>
<dbReference type="Proteomes" id="UP000824072">
    <property type="component" value="Unassembled WGS sequence"/>
</dbReference>
<comment type="caution">
    <text evidence="2">The sequence shown here is derived from an EMBL/GenBank/DDBJ whole genome shotgun (WGS) entry which is preliminary data.</text>
</comment>